<evidence type="ECO:0000256" key="4">
    <source>
        <dbReference type="ARBA" id="ARBA00022617"/>
    </source>
</evidence>
<dbReference type="Pfam" id="PF00067">
    <property type="entry name" value="p450"/>
    <property type="match status" value="1"/>
</dbReference>
<evidence type="ECO:0000256" key="6">
    <source>
        <dbReference type="ARBA" id="ARBA00023002"/>
    </source>
</evidence>
<dbReference type="InterPro" id="IPR050121">
    <property type="entry name" value="Cytochrome_P450_monoxygenase"/>
</dbReference>
<dbReference type="HOGENOM" id="CLU_001570_5_11_1"/>
<evidence type="ECO:0000256" key="2">
    <source>
        <dbReference type="ARBA" id="ARBA00005179"/>
    </source>
</evidence>
<dbReference type="GO" id="GO:0016705">
    <property type="term" value="F:oxidoreductase activity, acting on paired donors, with incorporation or reduction of molecular oxygen"/>
    <property type="evidence" value="ECO:0007669"/>
    <property type="project" value="InterPro"/>
</dbReference>
<comment type="pathway">
    <text evidence="2">Secondary metabolite biosynthesis.</text>
</comment>
<evidence type="ECO:0000256" key="7">
    <source>
        <dbReference type="ARBA" id="ARBA00023004"/>
    </source>
</evidence>
<dbReference type="OrthoDB" id="1470350at2759"/>
<name>S8FVD0_FOMSC</name>
<keyword evidence="11" id="KW-1185">Reference proteome</keyword>
<dbReference type="GO" id="GO:0005506">
    <property type="term" value="F:iron ion binding"/>
    <property type="evidence" value="ECO:0007669"/>
    <property type="project" value="InterPro"/>
</dbReference>
<dbReference type="InterPro" id="IPR001128">
    <property type="entry name" value="Cyt_P450"/>
</dbReference>
<dbReference type="AlphaFoldDB" id="S8FVD0"/>
<dbReference type="EMBL" id="KE504124">
    <property type="protein sequence ID" value="EPT05081.1"/>
    <property type="molecule type" value="Genomic_DNA"/>
</dbReference>
<keyword evidence="7 9" id="KW-0408">Iron</keyword>
<reference evidence="10 11" key="1">
    <citation type="journal article" date="2012" name="Science">
        <title>The Paleozoic origin of enzymatic lignin decomposition reconstructed from 31 fungal genomes.</title>
        <authorList>
            <person name="Floudas D."/>
            <person name="Binder M."/>
            <person name="Riley R."/>
            <person name="Barry K."/>
            <person name="Blanchette R.A."/>
            <person name="Henrissat B."/>
            <person name="Martinez A.T."/>
            <person name="Otillar R."/>
            <person name="Spatafora J.W."/>
            <person name="Yadav J.S."/>
            <person name="Aerts A."/>
            <person name="Benoit I."/>
            <person name="Boyd A."/>
            <person name="Carlson A."/>
            <person name="Copeland A."/>
            <person name="Coutinho P.M."/>
            <person name="de Vries R.P."/>
            <person name="Ferreira P."/>
            <person name="Findley K."/>
            <person name="Foster B."/>
            <person name="Gaskell J."/>
            <person name="Glotzer D."/>
            <person name="Gorecki P."/>
            <person name="Heitman J."/>
            <person name="Hesse C."/>
            <person name="Hori C."/>
            <person name="Igarashi K."/>
            <person name="Jurgens J.A."/>
            <person name="Kallen N."/>
            <person name="Kersten P."/>
            <person name="Kohler A."/>
            <person name="Kuees U."/>
            <person name="Kumar T.K.A."/>
            <person name="Kuo A."/>
            <person name="LaButti K."/>
            <person name="Larrondo L.F."/>
            <person name="Lindquist E."/>
            <person name="Ling A."/>
            <person name="Lombard V."/>
            <person name="Lucas S."/>
            <person name="Lundell T."/>
            <person name="Martin R."/>
            <person name="McLaughlin D.J."/>
            <person name="Morgenstern I."/>
            <person name="Morin E."/>
            <person name="Murat C."/>
            <person name="Nagy L.G."/>
            <person name="Nolan M."/>
            <person name="Ohm R.A."/>
            <person name="Patyshakuliyeva A."/>
            <person name="Rokas A."/>
            <person name="Ruiz-Duenas F.J."/>
            <person name="Sabat G."/>
            <person name="Salamov A."/>
            <person name="Samejima M."/>
            <person name="Schmutz J."/>
            <person name="Slot J.C."/>
            <person name="St John F."/>
            <person name="Stenlid J."/>
            <person name="Sun H."/>
            <person name="Sun S."/>
            <person name="Syed K."/>
            <person name="Tsang A."/>
            <person name="Wiebenga A."/>
            <person name="Young D."/>
            <person name="Pisabarro A."/>
            <person name="Eastwood D.C."/>
            <person name="Martin F."/>
            <person name="Cullen D."/>
            <person name="Grigoriev I.V."/>
            <person name="Hibbett D.S."/>
        </authorList>
    </citation>
    <scope>NUCLEOTIDE SEQUENCE</scope>
    <source>
        <strain evidence="11">FP-58527</strain>
    </source>
</reference>
<accession>S8FVD0</accession>
<evidence type="ECO:0000313" key="11">
    <source>
        <dbReference type="Proteomes" id="UP000015241"/>
    </source>
</evidence>
<dbReference type="InParanoid" id="S8FVD0"/>
<dbReference type="CDD" id="cd11069">
    <property type="entry name" value="CYP_FUM15-like"/>
    <property type="match status" value="1"/>
</dbReference>
<sequence length="551" mass="61682">MSLSLSFVVLALCGWALWQLLSFVRIRIATRHLRRIPGPQSASFWTGNFKQFFARDGAAFQHHVARDYGPVTKLHGFFNAPILYISDPRALHTIIIKEENIFHEVPEFLALNRIMFGGQSLVATMGKCAEHARQRKLLNPFFSINHMRDMLPLFYSIVHKLRGAIATRIGEETRDIDVLGWMGRAALEMIGQGGLGYSLDPLVSDNVDEYGRALKSLSPALSAVRFYRRLLVMTQDTVPAWLRRAAVDLFPRGTGVHAVKEIIDTMDHNAHEIYNIKKAAFAKGDTEVVKQVSEGKDILSVLMRANAVADGADRLSDEEVVSQMSILIFAAMDTTSNALSRILHKLAENPDVQDKLRQELLEASAADGIPYDDLMRLPFLDSVCRETMRVYPPVSSLNRIATEDAVVPLTVPIYGTDGTRMDEIAIPKGTQVMVGMLGCNTSKALWGEDAYEWKPERWLKPLPAQLTAAHVPGVYSNLMSFMGGKRACIGFKFSELEMKVVLSVLLSNFTFELPDQPIVWNVSGVWYPSAEEERVKPQLPLKVGLYKQRHV</sequence>
<feature type="binding site" description="axial binding residue" evidence="9">
    <location>
        <position position="488"/>
    </location>
    <ligand>
        <name>heme</name>
        <dbReference type="ChEBI" id="CHEBI:30413"/>
    </ligand>
    <ligandPart>
        <name>Fe</name>
        <dbReference type="ChEBI" id="CHEBI:18248"/>
    </ligandPart>
</feature>
<dbReference type="PRINTS" id="PR00385">
    <property type="entry name" value="P450"/>
</dbReference>
<evidence type="ECO:0000256" key="1">
    <source>
        <dbReference type="ARBA" id="ARBA00001971"/>
    </source>
</evidence>
<evidence type="ECO:0000256" key="3">
    <source>
        <dbReference type="ARBA" id="ARBA00010617"/>
    </source>
</evidence>
<comment type="similarity">
    <text evidence="3">Belongs to the cytochrome P450 family.</text>
</comment>
<dbReference type="InterPro" id="IPR036396">
    <property type="entry name" value="Cyt_P450_sf"/>
</dbReference>
<protein>
    <recommendedName>
        <fullName evidence="12">Cytochrome P450</fullName>
    </recommendedName>
</protein>
<gene>
    <name evidence="10" type="ORF">FOMPIDRAFT_1045154</name>
</gene>
<dbReference type="SUPFAM" id="SSF48264">
    <property type="entry name" value="Cytochrome P450"/>
    <property type="match status" value="1"/>
</dbReference>
<keyword evidence="8" id="KW-0503">Monooxygenase</keyword>
<dbReference type="InterPro" id="IPR002401">
    <property type="entry name" value="Cyt_P450_E_grp-I"/>
</dbReference>
<evidence type="ECO:0000256" key="5">
    <source>
        <dbReference type="ARBA" id="ARBA00022723"/>
    </source>
</evidence>
<evidence type="ECO:0000256" key="8">
    <source>
        <dbReference type="ARBA" id="ARBA00023033"/>
    </source>
</evidence>
<dbReference type="GO" id="GO:0020037">
    <property type="term" value="F:heme binding"/>
    <property type="evidence" value="ECO:0007669"/>
    <property type="project" value="InterPro"/>
</dbReference>
<comment type="cofactor">
    <cofactor evidence="1 9">
        <name>heme</name>
        <dbReference type="ChEBI" id="CHEBI:30413"/>
    </cofactor>
</comment>
<dbReference type="eggNOG" id="KOG0158">
    <property type="taxonomic scope" value="Eukaryota"/>
</dbReference>
<keyword evidence="5 9" id="KW-0479">Metal-binding</keyword>
<dbReference type="Proteomes" id="UP000015241">
    <property type="component" value="Unassembled WGS sequence"/>
</dbReference>
<organism evidence="10 11">
    <name type="scientific">Fomitopsis schrenkii</name>
    <name type="common">Brown rot fungus</name>
    <dbReference type="NCBI Taxonomy" id="2126942"/>
    <lineage>
        <taxon>Eukaryota</taxon>
        <taxon>Fungi</taxon>
        <taxon>Dikarya</taxon>
        <taxon>Basidiomycota</taxon>
        <taxon>Agaricomycotina</taxon>
        <taxon>Agaricomycetes</taxon>
        <taxon>Polyporales</taxon>
        <taxon>Fomitopsis</taxon>
    </lineage>
</organism>
<dbReference type="PRINTS" id="PR00463">
    <property type="entry name" value="EP450I"/>
</dbReference>
<keyword evidence="6" id="KW-0560">Oxidoreductase</keyword>
<dbReference type="Gene3D" id="1.10.630.10">
    <property type="entry name" value="Cytochrome P450"/>
    <property type="match status" value="1"/>
</dbReference>
<dbReference type="PANTHER" id="PTHR24305">
    <property type="entry name" value="CYTOCHROME P450"/>
    <property type="match status" value="1"/>
</dbReference>
<evidence type="ECO:0008006" key="12">
    <source>
        <dbReference type="Google" id="ProtNLM"/>
    </source>
</evidence>
<dbReference type="GO" id="GO:0004497">
    <property type="term" value="F:monooxygenase activity"/>
    <property type="evidence" value="ECO:0007669"/>
    <property type="project" value="UniProtKB-KW"/>
</dbReference>
<proteinExistence type="inferred from homology"/>
<dbReference type="STRING" id="743788.S8FVD0"/>
<evidence type="ECO:0000256" key="9">
    <source>
        <dbReference type="PIRSR" id="PIRSR602401-1"/>
    </source>
</evidence>
<keyword evidence="4 9" id="KW-0349">Heme</keyword>
<dbReference type="PANTHER" id="PTHR24305:SF166">
    <property type="entry name" value="CYTOCHROME P450 12A4, MITOCHONDRIAL-RELATED"/>
    <property type="match status" value="1"/>
</dbReference>
<evidence type="ECO:0000313" key="10">
    <source>
        <dbReference type="EMBL" id="EPT05081.1"/>
    </source>
</evidence>